<feature type="compositionally biased region" description="Polar residues" evidence="1">
    <location>
        <begin position="298"/>
        <end position="307"/>
    </location>
</feature>
<feature type="region of interest" description="Disordered" evidence="1">
    <location>
        <begin position="147"/>
        <end position="192"/>
    </location>
</feature>
<organism evidence="2 3">
    <name type="scientific">Drosophila lebanonensis</name>
    <name type="common">Fruit fly</name>
    <name type="synonym">Scaptodrosophila lebanonensis</name>
    <dbReference type="NCBI Taxonomy" id="7225"/>
    <lineage>
        <taxon>Eukaryota</taxon>
        <taxon>Metazoa</taxon>
        <taxon>Ecdysozoa</taxon>
        <taxon>Arthropoda</taxon>
        <taxon>Hexapoda</taxon>
        <taxon>Insecta</taxon>
        <taxon>Pterygota</taxon>
        <taxon>Neoptera</taxon>
        <taxon>Endopterygota</taxon>
        <taxon>Diptera</taxon>
        <taxon>Brachycera</taxon>
        <taxon>Muscomorpha</taxon>
        <taxon>Ephydroidea</taxon>
        <taxon>Drosophilidae</taxon>
        <taxon>Scaptodrosophila</taxon>
    </lineage>
</organism>
<dbReference type="InterPro" id="IPR006594">
    <property type="entry name" value="LisH"/>
</dbReference>
<dbReference type="PROSITE" id="PS50896">
    <property type="entry name" value="LISH"/>
    <property type="match status" value="1"/>
</dbReference>
<feature type="compositionally biased region" description="Basic and acidic residues" evidence="1">
    <location>
        <begin position="147"/>
        <end position="159"/>
    </location>
</feature>
<dbReference type="GeneID" id="115626149"/>
<gene>
    <name evidence="3" type="primary">LOC115626149</name>
</gene>
<dbReference type="AlphaFoldDB" id="A0A6J2TQ89"/>
<feature type="compositionally biased region" description="Polar residues" evidence="1">
    <location>
        <begin position="174"/>
        <end position="192"/>
    </location>
</feature>
<sequence>MDNIRRPNDLARMVLGYLEKERLNRAAEIFIETSPYLKDEFNALKQGQKIHNFLEGKLEEIIREHMKITDIVNNKMKTLQVDKFEPLQALSLAERVGILMQCTASSTISINESADDRSAATLTNLCAEVKQKETIGTERKKIKLSIHSERAAGDVHKSAENSGQESKANRGTLLDSTENSKPQTIQPLPSNGNFPVKLASNSLTSQSIVDIKAPLHGNFTKTAQSTPEDLVATGVASAHCIAFQPETLKAELTPNIENVQDQSMEFLPSPSDSIEHVSARTRSWDKPHKVSEGRRLRSQTAAQANTN</sequence>
<dbReference type="Proteomes" id="UP000504634">
    <property type="component" value="Unplaced"/>
</dbReference>
<feature type="compositionally biased region" description="Basic and acidic residues" evidence="1">
    <location>
        <begin position="277"/>
        <end position="295"/>
    </location>
</feature>
<feature type="region of interest" description="Disordered" evidence="1">
    <location>
        <begin position="277"/>
        <end position="307"/>
    </location>
</feature>
<evidence type="ECO:0000313" key="2">
    <source>
        <dbReference type="Proteomes" id="UP000504634"/>
    </source>
</evidence>
<dbReference type="OrthoDB" id="6287635at2759"/>
<protein>
    <submittedName>
        <fullName evidence="3">Uncharacterized protein LOC115626149</fullName>
    </submittedName>
</protein>
<proteinExistence type="predicted"/>
<evidence type="ECO:0000313" key="3">
    <source>
        <dbReference type="RefSeq" id="XP_030377273.1"/>
    </source>
</evidence>
<name>A0A6J2TQ89_DROLE</name>
<dbReference type="RefSeq" id="XP_030377273.1">
    <property type="nucleotide sequence ID" value="XM_030521413.1"/>
</dbReference>
<evidence type="ECO:0000256" key="1">
    <source>
        <dbReference type="SAM" id="MobiDB-lite"/>
    </source>
</evidence>
<accession>A0A6J2TQ89</accession>
<keyword evidence="2" id="KW-1185">Reference proteome</keyword>
<reference evidence="3" key="1">
    <citation type="submission" date="2025-08" db="UniProtKB">
        <authorList>
            <consortium name="RefSeq"/>
        </authorList>
    </citation>
    <scope>IDENTIFICATION</scope>
    <source>
        <strain evidence="3">11010-0011.00</strain>
        <tissue evidence="3">Whole body</tissue>
    </source>
</reference>